<dbReference type="PANTHER" id="PTHR43798">
    <property type="entry name" value="MONOACYLGLYCEROL LIPASE"/>
    <property type="match status" value="1"/>
</dbReference>
<dbReference type="EMBL" id="PNEN01000102">
    <property type="protein sequence ID" value="PPJ61206.1"/>
    <property type="molecule type" value="Genomic_DNA"/>
</dbReference>
<dbReference type="InterPro" id="IPR000073">
    <property type="entry name" value="AB_hydrolase_1"/>
</dbReference>
<evidence type="ECO:0000259" key="1">
    <source>
        <dbReference type="Pfam" id="PF12697"/>
    </source>
</evidence>
<name>A0A2S6CN91_9PEZI</name>
<organism evidence="2 3">
    <name type="scientific">Cercospora berteroae</name>
    <dbReference type="NCBI Taxonomy" id="357750"/>
    <lineage>
        <taxon>Eukaryota</taxon>
        <taxon>Fungi</taxon>
        <taxon>Dikarya</taxon>
        <taxon>Ascomycota</taxon>
        <taxon>Pezizomycotina</taxon>
        <taxon>Dothideomycetes</taxon>
        <taxon>Dothideomycetidae</taxon>
        <taxon>Mycosphaerellales</taxon>
        <taxon>Mycosphaerellaceae</taxon>
        <taxon>Cercospora</taxon>
    </lineage>
</organism>
<dbReference type="AlphaFoldDB" id="A0A2S6CN91"/>
<dbReference type="PANTHER" id="PTHR43798:SF33">
    <property type="entry name" value="HYDROLASE, PUTATIVE (AFU_ORTHOLOGUE AFUA_2G14860)-RELATED"/>
    <property type="match status" value="1"/>
</dbReference>
<dbReference type="InterPro" id="IPR029058">
    <property type="entry name" value="AB_hydrolase_fold"/>
</dbReference>
<proteinExistence type="predicted"/>
<feature type="domain" description="AB hydrolase-1" evidence="1">
    <location>
        <begin position="35"/>
        <end position="259"/>
    </location>
</feature>
<dbReference type="GO" id="GO:0016020">
    <property type="term" value="C:membrane"/>
    <property type="evidence" value="ECO:0007669"/>
    <property type="project" value="TreeGrafter"/>
</dbReference>
<comment type="caution">
    <text evidence="2">The sequence shown here is derived from an EMBL/GenBank/DDBJ whole genome shotgun (WGS) entry which is preliminary data.</text>
</comment>
<dbReference type="Pfam" id="PF12697">
    <property type="entry name" value="Abhydrolase_6"/>
    <property type="match status" value="1"/>
</dbReference>
<evidence type="ECO:0000313" key="3">
    <source>
        <dbReference type="Proteomes" id="UP000237631"/>
    </source>
</evidence>
<accession>A0A2S6CN91</accession>
<gene>
    <name evidence="2" type="ORF">CBER1_10281</name>
</gene>
<keyword evidence="3" id="KW-1185">Reference proteome</keyword>
<dbReference type="InterPro" id="IPR050266">
    <property type="entry name" value="AB_hydrolase_sf"/>
</dbReference>
<dbReference type="PRINTS" id="PR00111">
    <property type="entry name" value="ABHYDROLASE"/>
</dbReference>
<evidence type="ECO:0000313" key="2">
    <source>
        <dbReference type="EMBL" id="PPJ61206.1"/>
    </source>
</evidence>
<dbReference type="Proteomes" id="UP000237631">
    <property type="component" value="Unassembled WGS sequence"/>
</dbReference>
<dbReference type="Gene3D" id="3.40.50.1820">
    <property type="entry name" value="alpha/beta hydrolase"/>
    <property type="match status" value="1"/>
</dbReference>
<dbReference type="OrthoDB" id="8119704at2759"/>
<dbReference type="STRING" id="357750.A0A2S6CN91"/>
<reference evidence="3" key="1">
    <citation type="journal article" date="2017" name="bioRxiv">
        <title>Conservation of a gene cluster reveals novel cercosporin biosynthetic mechanisms and extends production to the genus Colletotrichum.</title>
        <authorList>
            <person name="de Jonge R."/>
            <person name="Ebert M.K."/>
            <person name="Huitt-Roehl C.R."/>
            <person name="Pal P."/>
            <person name="Suttle J.C."/>
            <person name="Spanner R.E."/>
            <person name="Neubauer J.D."/>
            <person name="Jurick W.M.II."/>
            <person name="Stott K.A."/>
            <person name="Secor G.A."/>
            <person name="Thomma B.P.H.J."/>
            <person name="Van de Peer Y."/>
            <person name="Townsend C.A."/>
            <person name="Bolton M.D."/>
        </authorList>
    </citation>
    <scope>NUCLEOTIDE SEQUENCE [LARGE SCALE GENOMIC DNA]</scope>
    <source>
        <strain evidence="3">CBS538.71</strain>
    </source>
</reference>
<sequence>MGISCDSWPARKQVYLDVDEVLPHSSINPQAKVTVVLIHGACVDRNDWDMVIPYLHDYHLLVPDQICHGEARHIQPYTTAYAAKTIAQLIQRQGHDGRAHVVGHSLGASVALRLAAEYPEVVASLVVSGVGRLLRNRLTPYLPYAVWLTQRMEQSMPRSVIRWLMDGTDVRFGDISICTLDFNKEVFSGSLSEGAWPQFETRALVIAATKMGILPTNDNVQVARDVAETGRKLNGATFAVQHEAMRHPWNRQDPRLFAETIKAWVEQKGVLPSGIERL</sequence>
<protein>
    <recommendedName>
        <fullName evidence="1">AB hydrolase-1 domain-containing protein</fullName>
    </recommendedName>
</protein>
<dbReference type="SUPFAM" id="SSF53474">
    <property type="entry name" value="alpha/beta-Hydrolases"/>
    <property type="match status" value="1"/>
</dbReference>